<dbReference type="EMBL" id="LCRH01000061">
    <property type="protein sequence ID" value="KKW31291.1"/>
    <property type="molecule type" value="Genomic_DNA"/>
</dbReference>
<reference evidence="1 2" key="1">
    <citation type="journal article" date="2015" name="Nature">
        <title>rRNA introns, odd ribosomes, and small enigmatic genomes across a large radiation of phyla.</title>
        <authorList>
            <person name="Brown C.T."/>
            <person name="Hug L.A."/>
            <person name="Thomas B.C."/>
            <person name="Sharon I."/>
            <person name="Castelle C.J."/>
            <person name="Singh A."/>
            <person name="Wilkins M.J."/>
            <person name="Williams K.H."/>
            <person name="Banfield J.F."/>
        </authorList>
    </citation>
    <scope>NUCLEOTIDE SEQUENCE [LARGE SCALE GENOMIC DNA]</scope>
</reference>
<comment type="caution">
    <text evidence="1">The sequence shown here is derived from an EMBL/GenBank/DDBJ whole genome shotgun (WGS) entry which is preliminary data.</text>
</comment>
<proteinExistence type="predicted"/>
<dbReference type="AlphaFoldDB" id="A0A0G1XK37"/>
<sequence length="174" mass="20226">MTTNVYVRWVMDSPSCRHSRRLVGRRAHLFTCLGVIQWPEQAPGVNRDHRWSERSESRYYVRTVSARKRPSPVKSVDDLRWIPPSWRLSRRIFVSLPKHLKGYKKAGCCVHRLGIRDTNRNRLFIIDLLPWSLTDSLPRGCLIVLIDQVHPCSVILIAAVYHILSTLSRCTPTE</sequence>
<accession>A0A0G1XK37</accession>
<name>A0A0G1XK37_9BACT</name>
<evidence type="ECO:0000313" key="2">
    <source>
        <dbReference type="Proteomes" id="UP000034054"/>
    </source>
</evidence>
<dbReference type="Proteomes" id="UP000034054">
    <property type="component" value="Unassembled WGS sequence"/>
</dbReference>
<protein>
    <submittedName>
        <fullName evidence="1">Uncharacterized protein</fullName>
    </submittedName>
</protein>
<organism evidence="1 2">
    <name type="scientific">Candidatus Uhrbacteria bacterium GW2011_GWA2_52_8d</name>
    <dbReference type="NCBI Taxonomy" id="1618979"/>
    <lineage>
        <taxon>Bacteria</taxon>
        <taxon>Candidatus Uhriibacteriota</taxon>
    </lineage>
</organism>
<evidence type="ECO:0000313" key="1">
    <source>
        <dbReference type="EMBL" id="KKW31291.1"/>
    </source>
</evidence>
<gene>
    <name evidence="1" type="ORF">UY76_C0061G0002</name>
</gene>